<dbReference type="Proteomes" id="UP000499080">
    <property type="component" value="Unassembled WGS sequence"/>
</dbReference>
<dbReference type="SUPFAM" id="SSF50978">
    <property type="entry name" value="WD40 repeat-like"/>
    <property type="match status" value="1"/>
</dbReference>
<dbReference type="PRINTS" id="PR00320">
    <property type="entry name" value="GPROTEINBRPT"/>
</dbReference>
<feature type="repeat" description="WD" evidence="5">
    <location>
        <begin position="406"/>
        <end position="438"/>
    </location>
</feature>
<dbReference type="PRINTS" id="PR00319">
    <property type="entry name" value="GPROTEINB"/>
</dbReference>
<evidence type="ECO:0000256" key="4">
    <source>
        <dbReference type="ARBA" id="ARBA00023224"/>
    </source>
</evidence>
<evidence type="ECO:0000256" key="5">
    <source>
        <dbReference type="PROSITE-ProRule" id="PRU00221"/>
    </source>
</evidence>
<comment type="similarity">
    <text evidence="1">Belongs to the WD repeat G protein beta family.</text>
</comment>
<evidence type="ECO:0000256" key="3">
    <source>
        <dbReference type="ARBA" id="ARBA00022737"/>
    </source>
</evidence>
<keyword evidence="2 5" id="KW-0853">WD repeat</keyword>
<feature type="repeat" description="WD" evidence="5">
    <location>
        <begin position="147"/>
        <end position="188"/>
    </location>
</feature>
<keyword evidence="3" id="KW-0677">Repeat</keyword>
<dbReference type="PANTHER" id="PTHR19850">
    <property type="entry name" value="GUANINE NUCLEOTIDE-BINDING PROTEIN BETA G PROTEIN BETA"/>
    <property type="match status" value="1"/>
</dbReference>
<dbReference type="Pfam" id="PF25391">
    <property type="entry name" value="WD40_Gbeta"/>
    <property type="match status" value="1"/>
</dbReference>
<dbReference type="GO" id="GO:0007165">
    <property type="term" value="P:signal transduction"/>
    <property type="evidence" value="ECO:0007669"/>
    <property type="project" value="UniProtKB-KW"/>
</dbReference>
<organism evidence="6 7">
    <name type="scientific">Araneus ventricosus</name>
    <name type="common">Orbweaver spider</name>
    <name type="synonym">Epeira ventricosa</name>
    <dbReference type="NCBI Taxonomy" id="182803"/>
    <lineage>
        <taxon>Eukaryota</taxon>
        <taxon>Metazoa</taxon>
        <taxon>Ecdysozoa</taxon>
        <taxon>Arthropoda</taxon>
        <taxon>Chelicerata</taxon>
        <taxon>Arachnida</taxon>
        <taxon>Araneae</taxon>
        <taxon>Araneomorphae</taxon>
        <taxon>Entelegynae</taxon>
        <taxon>Araneoidea</taxon>
        <taxon>Araneidae</taxon>
        <taxon>Araneus</taxon>
    </lineage>
</organism>
<reference evidence="6 7" key="1">
    <citation type="journal article" date="2019" name="Sci. Rep.">
        <title>Orb-weaving spider Araneus ventricosus genome elucidates the spidroin gene catalogue.</title>
        <authorList>
            <person name="Kono N."/>
            <person name="Nakamura H."/>
            <person name="Ohtoshi R."/>
            <person name="Moran D.A.P."/>
            <person name="Shinohara A."/>
            <person name="Yoshida Y."/>
            <person name="Fujiwara M."/>
            <person name="Mori M."/>
            <person name="Tomita M."/>
            <person name="Arakawa K."/>
        </authorList>
    </citation>
    <scope>NUCLEOTIDE SEQUENCE [LARGE SCALE GENOMIC DNA]</scope>
</reference>
<dbReference type="InterPro" id="IPR020472">
    <property type="entry name" value="WD40_PAC1"/>
</dbReference>
<comment type="caution">
    <text evidence="6">The sequence shown here is derived from an EMBL/GenBank/DDBJ whole genome shotgun (WGS) entry which is preliminary data.</text>
</comment>
<evidence type="ECO:0000313" key="6">
    <source>
        <dbReference type="EMBL" id="GBM29304.1"/>
    </source>
</evidence>
<dbReference type="Gene3D" id="2.130.10.10">
    <property type="entry name" value="YVTN repeat-like/Quinoprotein amine dehydrogenase"/>
    <property type="match status" value="1"/>
</dbReference>
<accession>A0A4Y2EN91</accession>
<gene>
    <name evidence="6" type="primary">Gbeta76C</name>
    <name evidence="6" type="ORF">AVEN_177615_1</name>
</gene>
<name>A0A4Y2EN91_ARAVE</name>
<dbReference type="CDD" id="cd00200">
    <property type="entry name" value="WD40"/>
    <property type="match status" value="1"/>
</dbReference>
<proteinExistence type="inferred from homology"/>
<keyword evidence="7" id="KW-1185">Reference proteome</keyword>
<dbReference type="PROSITE" id="PS00678">
    <property type="entry name" value="WD_REPEATS_1"/>
    <property type="match status" value="1"/>
</dbReference>
<dbReference type="InterPro" id="IPR015943">
    <property type="entry name" value="WD40/YVTN_repeat-like_dom_sf"/>
</dbReference>
<dbReference type="InterPro" id="IPR001680">
    <property type="entry name" value="WD40_rpt"/>
</dbReference>
<feature type="repeat" description="WD" evidence="5">
    <location>
        <begin position="251"/>
        <end position="277"/>
    </location>
</feature>
<protein>
    <submittedName>
        <fullName evidence="6">Guanine nucleotide-binding protein subunit beta-2</fullName>
    </submittedName>
</protein>
<dbReference type="EMBL" id="BGPR01000632">
    <property type="protein sequence ID" value="GBM29304.1"/>
    <property type="molecule type" value="Genomic_DNA"/>
</dbReference>
<dbReference type="InterPro" id="IPR036322">
    <property type="entry name" value="WD40_repeat_dom_sf"/>
</dbReference>
<feature type="repeat" description="WD" evidence="5">
    <location>
        <begin position="320"/>
        <end position="361"/>
    </location>
</feature>
<dbReference type="SMART" id="SM00320">
    <property type="entry name" value="WD40"/>
    <property type="match status" value="7"/>
</dbReference>
<evidence type="ECO:0000256" key="1">
    <source>
        <dbReference type="ARBA" id="ARBA00009768"/>
    </source>
</evidence>
<dbReference type="InterPro" id="IPR001632">
    <property type="entry name" value="WD40_G-protein_beta-like"/>
</dbReference>
<dbReference type="OrthoDB" id="10255630at2759"/>
<sequence length="438" mass="48206">MDDRATATIIRYCDFQRIALITTLGHTPLPKKVHPVIGNEPVNQATSTLLYPRRGENLLTVSSNLSSTLENESLSLATLTKANLVLGKLLTQAEDQDKDENQLKEELDGIIDKIKKSQVGAADKTLEDVCGDMSDICKIPLRTKKILKGHLSKVTAVHYCGDNRHLVSGSLDGKLIIWDTWSGNKVRIIPLQSSWVMTASYSPSGNFVACGGMDNMCTVYDVNTRDSTGTAKIRREMMGFEGFLSCCRFLDDNKLITGSADMKIMLWDLETGVKDAEYNGHAGDVMSMSLHPDKTSFVTGSVDRSIKLWDIRDGECKQTFWGHESDVNSVCFHPSGYYFGTGSDDKTSRLFDIRADQQIGLYRTPSNKSGFTSCGLSTSGRVILCGSDDSSVHTWDTLKAKHNGCLTGHENRVTSLSMPDNGMAIVTGSWDSSVRVWN</sequence>
<dbReference type="InterPro" id="IPR019775">
    <property type="entry name" value="WD40_repeat_CS"/>
</dbReference>
<dbReference type="PROSITE" id="PS50082">
    <property type="entry name" value="WD_REPEATS_2"/>
    <property type="match status" value="5"/>
</dbReference>
<evidence type="ECO:0000313" key="7">
    <source>
        <dbReference type="Proteomes" id="UP000499080"/>
    </source>
</evidence>
<dbReference type="PROSITE" id="PS50294">
    <property type="entry name" value="WD_REPEATS_REGION"/>
    <property type="match status" value="4"/>
</dbReference>
<feature type="repeat" description="WD" evidence="5">
    <location>
        <begin position="278"/>
        <end position="319"/>
    </location>
</feature>
<dbReference type="AlphaFoldDB" id="A0A4Y2EN91"/>
<keyword evidence="4" id="KW-0807">Transducer</keyword>
<dbReference type="InterPro" id="IPR016346">
    <property type="entry name" value="G-protein_beta_1-5"/>
</dbReference>
<evidence type="ECO:0000256" key="2">
    <source>
        <dbReference type="ARBA" id="ARBA00022574"/>
    </source>
</evidence>